<gene>
    <name evidence="2" type="ORF">CCAM_LOCUS18969</name>
</gene>
<dbReference type="AlphaFoldDB" id="A0A484LL46"/>
<reference evidence="2 3" key="1">
    <citation type="submission" date="2018-04" db="EMBL/GenBank/DDBJ databases">
        <authorList>
            <person name="Vogel A."/>
        </authorList>
    </citation>
    <scope>NUCLEOTIDE SEQUENCE [LARGE SCALE GENOMIC DNA]</scope>
</reference>
<protein>
    <submittedName>
        <fullName evidence="2">Uncharacterized protein</fullName>
    </submittedName>
</protein>
<evidence type="ECO:0000256" key="1">
    <source>
        <dbReference type="SAM" id="MobiDB-lite"/>
    </source>
</evidence>
<evidence type="ECO:0000313" key="3">
    <source>
        <dbReference type="Proteomes" id="UP000595140"/>
    </source>
</evidence>
<keyword evidence="3" id="KW-1185">Reference proteome</keyword>
<feature type="compositionally biased region" description="Low complexity" evidence="1">
    <location>
        <begin position="143"/>
        <end position="169"/>
    </location>
</feature>
<dbReference type="Proteomes" id="UP000595140">
    <property type="component" value="Unassembled WGS sequence"/>
</dbReference>
<evidence type="ECO:0000313" key="2">
    <source>
        <dbReference type="EMBL" id="VFQ77193.1"/>
    </source>
</evidence>
<accession>A0A484LL46</accession>
<feature type="region of interest" description="Disordered" evidence="1">
    <location>
        <begin position="142"/>
        <end position="180"/>
    </location>
</feature>
<proteinExistence type="predicted"/>
<name>A0A484LL46_9ASTE</name>
<organism evidence="2 3">
    <name type="scientific">Cuscuta campestris</name>
    <dbReference type="NCBI Taxonomy" id="132261"/>
    <lineage>
        <taxon>Eukaryota</taxon>
        <taxon>Viridiplantae</taxon>
        <taxon>Streptophyta</taxon>
        <taxon>Embryophyta</taxon>
        <taxon>Tracheophyta</taxon>
        <taxon>Spermatophyta</taxon>
        <taxon>Magnoliopsida</taxon>
        <taxon>eudicotyledons</taxon>
        <taxon>Gunneridae</taxon>
        <taxon>Pentapetalae</taxon>
        <taxon>asterids</taxon>
        <taxon>lamiids</taxon>
        <taxon>Solanales</taxon>
        <taxon>Convolvulaceae</taxon>
        <taxon>Cuscuteae</taxon>
        <taxon>Cuscuta</taxon>
        <taxon>Cuscuta subgen. Grammica</taxon>
        <taxon>Cuscuta sect. Cleistogrammica</taxon>
    </lineage>
</organism>
<sequence>MLQYWPDMKHPEDDEAALEFVRYEWLKHGLPVGWSAPMYMWVKINLAHLILYHMEKCKSKAFKPYGMVITHILASHKLLQLTLGDPKYFNATSFARNNIARHLGVYYTKREWEALPESVRDPLHRSSTSSVRTRQEIVAFEESSSSLRRSSSTRGSASASASTTSARSTHQSRRGEYPRTIQELTEFIKKNVIGPMKKIASKVKDIEKKQVEIDEKQGRIKEKLDCVLSHHSKSRFEHS</sequence>
<dbReference type="EMBL" id="OOIL02001645">
    <property type="protein sequence ID" value="VFQ77193.1"/>
    <property type="molecule type" value="Genomic_DNA"/>
</dbReference>